<reference evidence="1" key="1">
    <citation type="submission" date="2016-10" db="EMBL/GenBank/DDBJ databases">
        <title>CRISPR-Cas defence system in Roseofilum reptotaenium: evidence of a bacteriophage-cyanobacterium arms race in the coral black band disease.</title>
        <authorList>
            <person name="Buerger P."/>
            <person name="Wood-Charlson E.M."/>
            <person name="Weynberg K.D."/>
            <person name="Willis B."/>
            <person name="Van Oppen M.J."/>
        </authorList>
    </citation>
    <scope>NUCLEOTIDE SEQUENCE [LARGE SCALE GENOMIC DNA]</scope>
    <source>
        <strain evidence="1">AO1-A</strain>
    </source>
</reference>
<protein>
    <submittedName>
        <fullName evidence="1">Uncharacterized protein</fullName>
    </submittedName>
</protein>
<organism evidence="1 2">
    <name type="scientific">Roseofilum reptotaenium AO1-A</name>
    <dbReference type="NCBI Taxonomy" id="1925591"/>
    <lineage>
        <taxon>Bacteria</taxon>
        <taxon>Bacillati</taxon>
        <taxon>Cyanobacteriota</taxon>
        <taxon>Cyanophyceae</taxon>
        <taxon>Desertifilales</taxon>
        <taxon>Desertifilaceae</taxon>
        <taxon>Roseofilum</taxon>
    </lineage>
</organism>
<dbReference type="AlphaFoldDB" id="A0A1L9QAC7"/>
<evidence type="ECO:0000313" key="1">
    <source>
        <dbReference type="EMBL" id="OJJ10682.1"/>
    </source>
</evidence>
<sequence>MISRILMSGEFRELVIILGELFILTVLQRLSKMLQELVSKFKEKKSKQIDAFLEVTQSVDSRLKRIEVKMNNGDFNNKREGEY</sequence>
<evidence type="ECO:0000313" key="2">
    <source>
        <dbReference type="Proteomes" id="UP000183940"/>
    </source>
</evidence>
<dbReference type="Proteomes" id="UP000183940">
    <property type="component" value="Unassembled WGS sequence"/>
</dbReference>
<comment type="caution">
    <text evidence="1">The sequence shown here is derived from an EMBL/GenBank/DDBJ whole genome shotgun (WGS) entry which is preliminary data.</text>
</comment>
<keyword evidence="2" id="KW-1185">Reference proteome</keyword>
<dbReference type="EMBL" id="MLAW01000130">
    <property type="protein sequence ID" value="OJJ10682.1"/>
    <property type="molecule type" value="Genomic_DNA"/>
</dbReference>
<accession>A0A1L9QAC7</accession>
<proteinExistence type="predicted"/>
<gene>
    <name evidence="1" type="ORF">BI308_26040</name>
</gene>
<name>A0A1L9QAC7_9CYAN</name>